<proteinExistence type="predicted"/>
<feature type="domain" description="HDOD" evidence="1">
    <location>
        <begin position="19"/>
        <end position="208"/>
    </location>
</feature>
<dbReference type="CDD" id="cd00077">
    <property type="entry name" value="HDc"/>
    <property type="match status" value="1"/>
</dbReference>
<dbReference type="InterPro" id="IPR052340">
    <property type="entry name" value="RNase_Y/CdgJ"/>
</dbReference>
<dbReference type="STRING" id="617002.SAMN05660653_02442"/>
<protein>
    <submittedName>
        <fullName evidence="2">HD-like signal output (HDOD) domain, no enzymatic activity</fullName>
    </submittedName>
</protein>
<name>A0A1G6DX98_9BACT</name>
<dbReference type="AlphaFoldDB" id="A0A1G6DX98"/>
<dbReference type="Pfam" id="PF08668">
    <property type="entry name" value="HDOD"/>
    <property type="match status" value="1"/>
</dbReference>
<dbReference type="Gene3D" id="1.10.3210.10">
    <property type="entry name" value="Hypothetical protein af1432"/>
    <property type="match status" value="1"/>
</dbReference>
<dbReference type="SUPFAM" id="SSF109604">
    <property type="entry name" value="HD-domain/PDEase-like"/>
    <property type="match status" value="1"/>
</dbReference>
<dbReference type="EMBL" id="FMXO01000014">
    <property type="protein sequence ID" value="SDB49774.1"/>
    <property type="molecule type" value="Genomic_DNA"/>
</dbReference>
<evidence type="ECO:0000313" key="2">
    <source>
        <dbReference type="EMBL" id="SDB49774.1"/>
    </source>
</evidence>
<dbReference type="PANTHER" id="PTHR33525:SF3">
    <property type="entry name" value="RIBONUCLEASE Y"/>
    <property type="match status" value="1"/>
</dbReference>
<dbReference type="SMART" id="SM00471">
    <property type="entry name" value="HDc"/>
    <property type="match status" value="1"/>
</dbReference>
<keyword evidence="3" id="KW-1185">Reference proteome</keyword>
<organism evidence="2 3">
    <name type="scientific">Desulfonatronum thiosulfatophilum</name>
    <dbReference type="NCBI Taxonomy" id="617002"/>
    <lineage>
        <taxon>Bacteria</taxon>
        <taxon>Pseudomonadati</taxon>
        <taxon>Thermodesulfobacteriota</taxon>
        <taxon>Desulfovibrionia</taxon>
        <taxon>Desulfovibrionales</taxon>
        <taxon>Desulfonatronaceae</taxon>
        <taxon>Desulfonatronum</taxon>
    </lineage>
</organism>
<dbReference type="Proteomes" id="UP000198771">
    <property type="component" value="Unassembled WGS sequence"/>
</dbReference>
<sequence length="280" mass="30625">MTEDLRTERKGQLLAVKDLPTLPTVLEEVSKLLEDPQSSSQQIAKLISRDQVLSAKVLKMVNSPIYGFPGRISTIQHALVLLGYNVIKGLIISTSVFELMTKSMFGLWEHSVGCAMACNAVAREAGFKEPEEYAVAGLLHDLGKVIVALQMPQAKEEIDALVRSEDLLYLEAEKKVLGFGHDRVNAWVADHWNLPLNLKIGIAGHHRPVTAQHYPKMACVVHVGDYLARVLEVGSGGDDLVPRLDPEALALLQLDLSHLDKVLDAVLVEVEDDGLSMGLG</sequence>
<dbReference type="RefSeq" id="WP_092122108.1">
    <property type="nucleotide sequence ID" value="NZ_FMXO01000014.1"/>
</dbReference>
<dbReference type="OrthoDB" id="9803649at2"/>
<dbReference type="InterPro" id="IPR003607">
    <property type="entry name" value="HD/PDEase_dom"/>
</dbReference>
<reference evidence="2 3" key="1">
    <citation type="submission" date="2016-10" db="EMBL/GenBank/DDBJ databases">
        <authorList>
            <person name="de Groot N.N."/>
        </authorList>
    </citation>
    <scope>NUCLEOTIDE SEQUENCE [LARGE SCALE GENOMIC DNA]</scope>
    <source>
        <strain evidence="2 3">ASO4-2</strain>
    </source>
</reference>
<evidence type="ECO:0000259" key="1">
    <source>
        <dbReference type="PROSITE" id="PS51833"/>
    </source>
</evidence>
<accession>A0A1G6DX98</accession>
<gene>
    <name evidence="2" type="ORF">SAMN05660653_02442</name>
</gene>
<dbReference type="PANTHER" id="PTHR33525">
    <property type="match status" value="1"/>
</dbReference>
<evidence type="ECO:0000313" key="3">
    <source>
        <dbReference type="Proteomes" id="UP000198771"/>
    </source>
</evidence>
<dbReference type="InterPro" id="IPR013976">
    <property type="entry name" value="HDOD"/>
</dbReference>
<dbReference type="PROSITE" id="PS51833">
    <property type="entry name" value="HDOD"/>
    <property type="match status" value="1"/>
</dbReference>